<organism evidence="2 3">
    <name type="scientific">Gryllus longicercus</name>
    <dbReference type="NCBI Taxonomy" id="2509291"/>
    <lineage>
        <taxon>Eukaryota</taxon>
        <taxon>Metazoa</taxon>
        <taxon>Ecdysozoa</taxon>
        <taxon>Arthropoda</taxon>
        <taxon>Hexapoda</taxon>
        <taxon>Insecta</taxon>
        <taxon>Pterygota</taxon>
        <taxon>Neoptera</taxon>
        <taxon>Polyneoptera</taxon>
        <taxon>Orthoptera</taxon>
        <taxon>Ensifera</taxon>
        <taxon>Gryllidea</taxon>
        <taxon>Grylloidea</taxon>
        <taxon>Gryllidae</taxon>
        <taxon>Gryllinae</taxon>
        <taxon>Gryllus</taxon>
    </lineage>
</organism>
<dbReference type="Proteomes" id="UP001378592">
    <property type="component" value="Unassembled WGS sequence"/>
</dbReference>
<evidence type="ECO:0000256" key="1">
    <source>
        <dbReference type="SAM" id="SignalP"/>
    </source>
</evidence>
<evidence type="ECO:0008006" key="4">
    <source>
        <dbReference type="Google" id="ProtNLM"/>
    </source>
</evidence>
<dbReference type="AlphaFoldDB" id="A0AAN9YZ11"/>
<feature type="chain" id="PRO_5042894970" description="Accessory gland protein" evidence="1">
    <location>
        <begin position="26"/>
        <end position="77"/>
    </location>
</feature>
<reference evidence="2 3" key="1">
    <citation type="submission" date="2024-03" db="EMBL/GenBank/DDBJ databases">
        <title>The genome assembly and annotation of the cricket Gryllus longicercus Weissman &amp; Gray.</title>
        <authorList>
            <person name="Szrajer S."/>
            <person name="Gray D."/>
            <person name="Ylla G."/>
        </authorList>
    </citation>
    <scope>NUCLEOTIDE SEQUENCE [LARGE SCALE GENOMIC DNA]</scope>
    <source>
        <strain evidence="2">DAG 2021-001</strain>
        <tissue evidence="2">Whole body minus gut</tissue>
    </source>
</reference>
<evidence type="ECO:0000313" key="3">
    <source>
        <dbReference type="Proteomes" id="UP001378592"/>
    </source>
</evidence>
<gene>
    <name evidence="2" type="ORF">R5R35_006634</name>
</gene>
<evidence type="ECO:0000313" key="2">
    <source>
        <dbReference type="EMBL" id="KAK7790026.1"/>
    </source>
</evidence>
<keyword evidence="1" id="KW-0732">Signal</keyword>
<proteinExistence type="predicted"/>
<comment type="caution">
    <text evidence="2">The sequence shown here is derived from an EMBL/GenBank/DDBJ whole genome shotgun (WGS) entry which is preliminary data.</text>
</comment>
<accession>A0AAN9YZ11</accession>
<feature type="signal peptide" evidence="1">
    <location>
        <begin position="1"/>
        <end position="25"/>
    </location>
</feature>
<dbReference type="EMBL" id="JAZDUA010000671">
    <property type="protein sequence ID" value="KAK7790026.1"/>
    <property type="molecule type" value="Genomic_DNA"/>
</dbReference>
<keyword evidence="3" id="KW-1185">Reference proteome</keyword>
<sequence>MGLKGIIACTAVLLLLSTYMLPALPQTTLEYKPHIIMNGTPAFTSCENSSDCPEGLICSANLKVCYRDFLKKVVSDT</sequence>
<protein>
    <recommendedName>
        <fullName evidence="4">Accessory gland protein</fullName>
    </recommendedName>
</protein>
<name>A0AAN9YZ11_9ORTH</name>